<name>A0A915HF65_ROMCU</name>
<organism evidence="1 2">
    <name type="scientific">Romanomermis culicivorax</name>
    <name type="common">Nematode worm</name>
    <dbReference type="NCBI Taxonomy" id="13658"/>
    <lineage>
        <taxon>Eukaryota</taxon>
        <taxon>Metazoa</taxon>
        <taxon>Ecdysozoa</taxon>
        <taxon>Nematoda</taxon>
        <taxon>Enoplea</taxon>
        <taxon>Dorylaimia</taxon>
        <taxon>Mermithida</taxon>
        <taxon>Mermithoidea</taxon>
        <taxon>Mermithidae</taxon>
        <taxon>Romanomermis</taxon>
    </lineage>
</organism>
<proteinExistence type="predicted"/>
<dbReference type="WBParaSite" id="nRc.2.0.1.t00247-RA">
    <property type="protein sequence ID" value="nRc.2.0.1.t00247-RA"/>
    <property type="gene ID" value="nRc.2.0.1.g00247"/>
</dbReference>
<evidence type="ECO:0000313" key="2">
    <source>
        <dbReference type="WBParaSite" id="nRc.2.0.1.t00247-RA"/>
    </source>
</evidence>
<protein>
    <submittedName>
        <fullName evidence="2">Uncharacterized protein</fullName>
    </submittedName>
</protein>
<reference evidence="2" key="1">
    <citation type="submission" date="2022-11" db="UniProtKB">
        <authorList>
            <consortium name="WormBaseParasite"/>
        </authorList>
    </citation>
    <scope>IDENTIFICATION</scope>
</reference>
<keyword evidence="1" id="KW-1185">Reference proteome</keyword>
<dbReference type="AlphaFoldDB" id="A0A915HF65"/>
<evidence type="ECO:0000313" key="1">
    <source>
        <dbReference type="Proteomes" id="UP000887565"/>
    </source>
</evidence>
<sequence>YGLSNDENLLKHLKILIEDSLKEFLAQKHESSRDYDKNSKKLVAAVDGKLDYEHDKLADDDEDGRRIRATKNCTMEAKKSPAIFPLCPPKNRPVWLALIVNHRAQQIVSSTRKCVSTTEVAQPLESQLSKQKIDVWILSLQTSDGIFRFCSIM</sequence>
<accession>A0A915HF65</accession>
<dbReference type="Proteomes" id="UP000887565">
    <property type="component" value="Unplaced"/>
</dbReference>